<comment type="similarity">
    <text evidence="2">Belongs to the MAPRE family.</text>
</comment>
<dbReference type="GO" id="GO:0051301">
    <property type="term" value="P:cell division"/>
    <property type="evidence" value="ECO:0007669"/>
    <property type="project" value="UniProtKB-KW"/>
</dbReference>
<dbReference type="InterPro" id="IPR001715">
    <property type="entry name" value="CH_dom"/>
</dbReference>
<keyword evidence="8" id="KW-0131">Cell cycle</keyword>
<dbReference type="Gene3D" id="1.20.5.1430">
    <property type="match status" value="1"/>
</dbReference>
<dbReference type="SUPFAM" id="SSF140612">
    <property type="entry name" value="EB1 dimerisation domain-like"/>
    <property type="match status" value="1"/>
</dbReference>
<evidence type="ECO:0000256" key="8">
    <source>
        <dbReference type="ARBA" id="ARBA00023306"/>
    </source>
</evidence>
<dbReference type="GO" id="GO:0005874">
    <property type="term" value="C:microtubule"/>
    <property type="evidence" value="ECO:0007669"/>
    <property type="project" value="UniProtKB-KW"/>
</dbReference>
<dbReference type="RefSeq" id="XP_005776777.1">
    <property type="nucleotide sequence ID" value="XM_005776720.1"/>
</dbReference>
<dbReference type="GeneID" id="17269898"/>
<dbReference type="HOGENOM" id="CLU_041744_1_1_1"/>
<sequence>MNEGYFVGRKELTQWIRDNFEPSFQKAPPAAAGVFHARLAPPQSLSSRPSQVEDLASGVVYCQILNTVHPGSVQMSKVKMAAKTEVDYLHNFKCLQAGFNRKKISQRIEVEKLTKRSFQFNMEFVQFMKCYADMHLGSATAPPPSAEAKENSLPSRPAAAPAPTPAAKRAPPPRDVVSSGARRVGAGAGQQAGKAAAAPQQAGKAAAAPPQPPASAGPSPCEVEAAAEAAEAAAAELCKAREEHSREAAELRVAVENLERERDFYFGKLREVEVLCQTKEASSPLGEKETVLSILYKTDESEEFQPPPAEPQ</sequence>
<proteinExistence type="inferred from homology"/>
<keyword evidence="10" id="KW-0175">Coiled coil</keyword>
<dbReference type="EnsemblProtists" id="EOD24348">
    <property type="protein sequence ID" value="EOD24348"/>
    <property type="gene ID" value="EMIHUDRAFT_115942"/>
</dbReference>
<dbReference type="PaxDb" id="2903-EOD24348"/>
<keyword evidence="5 9" id="KW-0493">Microtubule</keyword>
<organism evidence="14 15">
    <name type="scientific">Emiliania huxleyi (strain CCMP1516)</name>
    <dbReference type="NCBI Taxonomy" id="280463"/>
    <lineage>
        <taxon>Eukaryota</taxon>
        <taxon>Haptista</taxon>
        <taxon>Haptophyta</taxon>
        <taxon>Prymnesiophyceae</taxon>
        <taxon>Isochrysidales</taxon>
        <taxon>Noelaerhabdaceae</taxon>
        <taxon>Emiliania</taxon>
    </lineage>
</organism>
<dbReference type="Pfam" id="PF00307">
    <property type="entry name" value="CH"/>
    <property type="match status" value="1"/>
</dbReference>
<keyword evidence="6" id="KW-0498">Mitosis</keyword>
<comment type="subcellular location">
    <subcellularLocation>
        <location evidence="1">Cytoplasm</location>
        <location evidence="1">Cytoskeleton</location>
    </subcellularLocation>
</comment>
<accession>A0A0D3JLG3</accession>
<keyword evidence="4" id="KW-0132">Cell division</keyword>
<evidence type="ECO:0000313" key="15">
    <source>
        <dbReference type="Proteomes" id="UP000013827"/>
    </source>
</evidence>
<dbReference type="PROSITE" id="PS50021">
    <property type="entry name" value="CH"/>
    <property type="match status" value="1"/>
</dbReference>
<dbReference type="KEGG" id="ehx:EMIHUDRAFT_115942"/>
<evidence type="ECO:0000256" key="6">
    <source>
        <dbReference type="ARBA" id="ARBA00022776"/>
    </source>
</evidence>
<evidence type="ECO:0000256" key="4">
    <source>
        <dbReference type="ARBA" id="ARBA00022618"/>
    </source>
</evidence>
<reference evidence="15" key="1">
    <citation type="journal article" date="2013" name="Nature">
        <title>Pan genome of the phytoplankton Emiliania underpins its global distribution.</title>
        <authorList>
            <person name="Read B.A."/>
            <person name="Kegel J."/>
            <person name="Klute M.J."/>
            <person name="Kuo A."/>
            <person name="Lefebvre S.C."/>
            <person name="Maumus F."/>
            <person name="Mayer C."/>
            <person name="Miller J."/>
            <person name="Monier A."/>
            <person name="Salamov A."/>
            <person name="Young J."/>
            <person name="Aguilar M."/>
            <person name="Claverie J.M."/>
            <person name="Frickenhaus S."/>
            <person name="Gonzalez K."/>
            <person name="Herman E.K."/>
            <person name="Lin Y.C."/>
            <person name="Napier J."/>
            <person name="Ogata H."/>
            <person name="Sarno A.F."/>
            <person name="Shmutz J."/>
            <person name="Schroeder D."/>
            <person name="de Vargas C."/>
            <person name="Verret F."/>
            <person name="von Dassow P."/>
            <person name="Valentin K."/>
            <person name="Van de Peer Y."/>
            <person name="Wheeler G."/>
            <person name="Dacks J.B."/>
            <person name="Delwiche C.F."/>
            <person name="Dyhrman S.T."/>
            <person name="Glockner G."/>
            <person name="John U."/>
            <person name="Richards T."/>
            <person name="Worden A.Z."/>
            <person name="Zhang X."/>
            <person name="Grigoriev I.V."/>
            <person name="Allen A.E."/>
            <person name="Bidle K."/>
            <person name="Borodovsky M."/>
            <person name="Bowler C."/>
            <person name="Brownlee C."/>
            <person name="Cock J.M."/>
            <person name="Elias M."/>
            <person name="Gladyshev V.N."/>
            <person name="Groth M."/>
            <person name="Guda C."/>
            <person name="Hadaegh A."/>
            <person name="Iglesias-Rodriguez M.D."/>
            <person name="Jenkins J."/>
            <person name="Jones B.M."/>
            <person name="Lawson T."/>
            <person name="Leese F."/>
            <person name="Lindquist E."/>
            <person name="Lobanov A."/>
            <person name="Lomsadze A."/>
            <person name="Malik S.B."/>
            <person name="Marsh M.E."/>
            <person name="Mackinder L."/>
            <person name="Mock T."/>
            <person name="Mueller-Roeber B."/>
            <person name="Pagarete A."/>
            <person name="Parker M."/>
            <person name="Probert I."/>
            <person name="Quesneville H."/>
            <person name="Raines C."/>
            <person name="Rensing S.A."/>
            <person name="Riano-Pachon D.M."/>
            <person name="Richier S."/>
            <person name="Rokitta S."/>
            <person name="Shiraiwa Y."/>
            <person name="Soanes D.M."/>
            <person name="van der Giezen M."/>
            <person name="Wahlund T.M."/>
            <person name="Williams B."/>
            <person name="Wilson W."/>
            <person name="Wolfe G."/>
            <person name="Wurch L.L."/>
        </authorList>
    </citation>
    <scope>NUCLEOTIDE SEQUENCE</scope>
</reference>
<evidence type="ECO:0000259" key="12">
    <source>
        <dbReference type="PROSITE" id="PS50021"/>
    </source>
</evidence>
<dbReference type="InterPro" id="IPR027328">
    <property type="entry name" value="MAPRE"/>
</dbReference>
<evidence type="ECO:0000256" key="3">
    <source>
        <dbReference type="ARBA" id="ARBA00022490"/>
    </source>
</evidence>
<evidence type="ECO:0000256" key="1">
    <source>
        <dbReference type="ARBA" id="ARBA00004245"/>
    </source>
</evidence>
<evidence type="ECO:0000256" key="10">
    <source>
        <dbReference type="SAM" id="Coils"/>
    </source>
</evidence>
<feature type="compositionally biased region" description="Low complexity" evidence="11">
    <location>
        <begin position="156"/>
        <end position="169"/>
    </location>
</feature>
<evidence type="ECO:0000259" key="13">
    <source>
        <dbReference type="PROSITE" id="PS51230"/>
    </source>
</evidence>
<evidence type="ECO:0000256" key="7">
    <source>
        <dbReference type="ARBA" id="ARBA00023212"/>
    </source>
</evidence>
<evidence type="ECO:0000256" key="5">
    <source>
        <dbReference type="ARBA" id="ARBA00022701"/>
    </source>
</evidence>
<evidence type="ECO:0008006" key="16">
    <source>
        <dbReference type="Google" id="ProtNLM"/>
    </source>
</evidence>
<name>A0A0D3JLG3_EMIH1</name>
<feature type="domain" description="Calponin-homology (CH)" evidence="12">
    <location>
        <begin position="6"/>
        <end position="133"/>
    </location>
</feature>
<evidence type="ECO:0000313" key="14">
    <source>
        <dbReference type="EnsemblProtists" id="EOD24348"/>
    </source>
</evidence>
<evidence type="ECO:0000256" key="11">
    <source>
        <dbReference type="SAM" id="MobiDB-lite"/>
    </source>
</evidence>
<dbReference type="InterPro" id="IPR036133">
    <property type="entry name" value="EB1_C_sf"/>
</dbReference>
<dbReference type="InterPro" id="IPR004953">
    <property type="entry name" value="EB1_C"/>
</dbReference>
<evidence type="ECO:0000256" key="2">
    <source>
        <dbReference type="ARBA" id="ARBA00010729"/>
    </source>
</evidence>
<feature type="region of interest" description="Disordered" evidence="11">
    <location>
        <begin position="141"/>
        <end position="223"/>
    </location>
</feature>
<keyword evidence="7" id="KW-0206">Cytoskeleton</keyword>
<dbReference type="SUPFAM" id="SSF47576">
    <property type="entry name" value="Calponin-homology domain, CH-domain"/>
    <property type="match status" value="1"/>
</dbReference>
<feature type="compositionally biased region" description="Low complexity" evidence="11">
    <location>
        <begin position="189"/>
        <end position="208"/>
    </location>
</feature>
<dbReference type="Pfam" id="PF03271">
    <property type="entry name" value="EB1"/>
    <property type="match status" value="1"/>
</dbReference>
<keyword evidence="15" id="KW-1185">Reference proteome</keyword>
<keyword evidence="3" id="KW-0963">Cytoplasm</keyword>
<evidence type="ECO:0000256" key="9">
    <source>
        <dbReference type="PROSITE-ProRule" id="PRU00576"/>
    </source>
</evidence>
<reference evidence="14" key="2">
    <citation type="submission" date="2024-10" db="UniProtKB">
        <authorList>
            <consortium name="EnsemblProtists"/>
        </authorList>
    </citation>
    <scope>IDENTIFICATION</scope>
</reference>
<dbReference type="PANTHER" id="PTHR10623">
    <property type="entry name" value="MICROTUBULE-ASSOCIATED PROTEIN RP/EB FAMILY MEMBER"/>
    <property type="match status" value="1"/>
</dbReference>
<protein>
    <recommendedName>
        <fullName evidence="16">Calponin-homology (CH) domain-containing protein</fullName>
    </recommendedName>
</protein>
<dbReference type="Proteomes" id="UP000013827">
    <property type="component" value="Unassembled WGS sequence"/>
</dbReference>
<dbReference type="InterPro" id="IPR036872">
    <property type="entry name" value="CH_dom_sf"/>
</dbReference>
<dbReference type="AlphaFoldDB" id="A0A0D3JLG3"/>
<dbReference type="PROSITE" id="PS51230">
    <property type="entry name" value="EB1_C"/>
    <property type="match status" value="1"/>
</dbReference>
<dbReference type="Gene3D" id="1.10.418.10">
    <property type="entry name" value="Calponin-like domain"/>
    <property type="match status" value="1"/>
</dbReference>
<feature type="coiled-coil region" evidence="10">
    <location>
        <begin position="227"/>
        <end position="261"/>
    </location>
</feature>
<dbReference type="GO" id="GO:0008017">
    <property type="term" value="F:microtubule binding"/>
    <property type="evidence" value="ECO:0007669"/>
    <property type="project" value="InterPro"/>
</dbReference>
<feature type="domain" description="EB1 C-terminal" evidence="13">
    <location>
        <begin position="233"/>
        <end position="304"/>
    </location>
</feature>
<dbReference type="eggNOG" id="KOG3000">
    <property type="taxonomic scope" value="Eukaryota"/>
</dbReference>
<dbReference type="OMA" id="WIKRFWD"/>
<dbReference type="STRING" id="2903.R1CN06"/>